<dbReference type="FunFam" id="3.20.20.190:FF:000009">
    <property type="entry name" value="Glycerophosphodiester phosphodiesterase, periplasmic"/>
    <property type="match status" value="1"/>
</dbReference>
<evidence type="ECO:0000256" key="4">
    <source>
        <dbReference type="ARBA" id="ARBA00022798"/>
    </source>
</evidence>
<dbReference type="Pfam" id="PF03009">
    <property type="entry name" value="GDPD"/>
    <property type="match status" value="1"/>
</dbReference>
<gene>
    <name evidence="8" type="primary">glpQ</name>
    <name evidence="8" type="ORF">H2508_10335</name>
</gene>
<proteinExistence type="inferred from homology"/>
<dbReference type="Gene3D" id="3.20.20.190">
    <property type="entry name" value="Phosphatidylinositol (PI) phosphodiesterase"/>
    <property type="match status" value="1"/>
</dbReference>
<evidence type="ECO:0000256" key="5">
    <source>
        <dbReference type="ARBA" id="ARBA00022801"/>
    </source>
</evidence>
<organism evidence="8 9">
    <name type="scientific">Sediminihaliea albiluteola</name>
    <dbReference type="NCBI Taxonomy" id="2758564"/>
    <lineage>
        <taxon>Bacteria</taxon>
        <taxon>Pseudomonadati</taxon>
        <taxon>Pseudomonadota</taxon>
        <taxon>Gammaproteobacteria</taxon>
        <taxon>Cellvibrionales</taxon>
        <taxon>Halieaceae</taxon>
        <taxon>Sediminihaliea</taxon>
    </lineage>
</organism>
<dbReference type="EMBL" id="JACFXU010000014">
    <property type="protein sequence ID" value="MBA6413506.1"/>
    <property type="molecule type" value="Genomic_DNA"/>
</dbReference>
<dbReference type="SUPFAM" id="SSF51695">
    <property type="entry name" value="PLC-like phosphodiesterases"/>
    <property type="match status" value="1"/>
</dbReference>
<dbReference type="PANTHER" id="PTHR43620">
    <property type="entry name" value="GLYCEROPHOSPHORYL DIESTER PHOSPHODIESTERASE"/>
    <property type="match status" value="1"/>
</dbReference>
<evidence type="ECO:0000313" key="8">
    <source>
        <dbReference type="EMBL" id="MBA6413506.1"/>
    </source>
</evidence>
<dbReference type="InterPro" id="IPR030395">
    <property type="entry name" value="GP_PDE_dom"/>
</dbReference>
<dbReference type="NCBIfam" id="NF008354">
    <property type="entry name" value="PRK11143.1"/>
    <property type="match status" value="1"/>
</dbReference>
<comment type="catalytic activity">
    <reaction evidence="6">
        <text>a sn-glycero-3-phosphodiester + H2O = an alcohol + sn-glycerol 3-phosphate + H(+)</text>
        <dbReference type="Rhea" id="RHEA:12969"/>
        <dbReference type="ChEBI" id="CHEBI:15377"/>
        <dbReference type="ChEBI" id="CHEBI:15378"/>
        <dbReference type="ChEBI" id="CHEBI:30879"/>
        <dbReference type="ChEBI" id="CHEBI:57597"/>
        <dbReference type="ChEBI" id="CHEBI:83408"/>
        <dbReference type="EC" id="3.1.4.46"/>
    </reaction>
</comment>
<dbReference type="AlphaFoldDB" id="A0A7W2TX01"/>
<dbReference type="Proteomes" id="UP000539350">
    <property type="component" value="Unassembled WGS sequence"/>
</dbReference>
<dbReference type="GO" id="GO:0006071">
    <property type="term" value="P:glycerol metabolic process"/>
    <property type="evidence" value="ECO:0007669"/>
    <property type="project" value="UniProtKB-KW"/>
</dbReference>
<evidence type="ECO:0000259" key="7">
    <source>
        <dbReference type="PROSITE" id="PS51704"/>
    </source>
</evidence>
<dbReference type="RefSeq" id="WP_182172846.1">
    <property type="nucleotide sequence ID" value="NZ_JACFXU010000014.1"/>
</dbReference>
<evidence type="ECO:0000313" key="9">
    <source>
        <dbReference type="Proteomes" id="UP000539350"/>
    </source>
</evidence>
<protein>
    <recommendedName>
        <fullName evidence="2">glycerophosphodiester phosphodiesterase</fullName>
        <ecNumber evidence="2">3.1.4.46</ecNumber>
    </recommendedName>
</protein>
<dbReference type="GO" id="GO:0008889">
    <property type="term" value="F:glycerophosphodiester phosphodiesterase activity"/>
    <property type="evidence" value="ECO:0007669"/>
    <property type="project" value="UniProtKB-EC"/>
</dbReference>
<keyword evidence="5 8" id="KW-0378">Hydrolase</keyword>
<evidence type="ECO:0000256" key="6">
    <source>
        <dbReference type="ARBA" id="ARBA00047512"/>
    </source>
</evidence>
<comment type="caution">
    <text evidence="8">The sequence shown here is derived from an EMBL/GenBank/DDBJ whole genome shotgun (WGS) entry which is preliminary data.</text>
</comment>
<dbReference type="InterPro" id="IPR017946">
    <property type="entry name" value="PLC-like_Pdiesterase_TIM-brl"/>
</dbReference>
<dbReference type="GO" id="GO:0042597">
    <property type="term" value="C:periplasmic space"/>
    <property type="evidence" value="ECO:0007669"/>
    <property type="project" value="TreeGrafter"/>
</dbReference>
<accession>A0A7W2TX01</accession>
<keyword evidence="3" id="KW-0732">Signal</keyword>
<dbReference type="EC" id="3.1.4.46" evidence="2"/>
<reference evidence="8 9" key="1">
    <citation type="submission" date="2020-07" db="EMBL/GenBank/DDBJ databases">
        <title>Halieaceae bacterium, F7430, whole genome shotgun sequencing project.</title>
        <authorList>
            <person name="Jiang S."/>
            <person name="Liu Z.W."/>
            <person name="Du Z.J."/>
        </authorList>
    </citation>
    <scope>NUCLEOTIDE SEQUENCE [LARGE SCALE GENOMIC DNA]</scope>
    <source>
        <strain evidence="8 9">F7430</strain>
    </source>
</reference>
<keyword evidence="4" id="KW-0319">Glycerol metabolism</keyword>
<evidence type="ECO:0000256" key="2">
    <source>
        <dbReference type="ARBA" id="ARBA00012247"/>
    </source>
</evidence>
<dbReference type="PROSITE" id="PS51704">
    <property type="entry name" value="GP_PDE"/>
    <property type="match status" value="1"/>
</dbReference>
<sequence length="327" mass="36567">MSRRKHSSLVIAHRGASGYLPEHTLAAKALAHGMGADFIEQDVVLSRDGIPVVLHDIHLDSTTDVARHFPERARRDGRYYAIDFTLQEIRSLRVHERTQLDAEGRELAVFPGRFPLGEGSMGVPTLAEEIELIAGLDRSRARRTGLYVELKAPRFHRQAGHDIAAIVLSVLAEQGYAERPEQVFLQCFDDQSLRYLQRDLKCELPLIQLIADSSWGEDSAVDYDWLRSPAGLREIASYAAGIGPWLMQIYLGKDANGQPILSNLVEQAHAEQLLVHPYTFRSDQLPPGIEDYNELLALFIDTLGVDGIFTDFPDSARHYIDQQSTGA</sequence>
<keyword evidence="9" id="KW-1185">Reference proteome</keyword>
<name>A0A7W2TX01_9GAMM</name>
<evidence type="ECO:0000256" key="1">
    <source>
        <dbReference type="ARBA" id="ARBA00007277"/>
    </source>
</evidence>
<evidence type="ECO:0000256" key="3">
    <source>
        <dbReference type="ARBA" id="ARBA00022729"/>
    </source>
</evidence>
<comment type="similarity">
    <text evidence="1">Belongs to the glycerophosphoryl diester phosphodiesterase family.</text>
</comment>
<dbReference type="GO" id="GO:0006629">
    <property type="term" value="P:lipid metabolic process"/>
    <property type="evidence" value="ECO:0007669"/>
    <property type="project" value="InterPro"/>
</dbReference>
<feature type="domain" description="GP-PDE" evidence="7">
    <location>
        <begin position="8"/>
        <end position="320"/>
    </location>
</feature>
<dbReference type="PANTHER" id="PTHR43620:SF7">
    <property type="entry name" value="GLYCEROPHOSPHODIESTER PHOSPHODIESTERASE GDPD5-RELATED"/>
    <property type="match status" value="1"/>
</dbReference>